<dbReference type="PANTHER" id="PTHR43390">
    <property type="entry name" value="SIGNAL PEPTIDASE I"/>
    <property type="match status" value="1"/>
</dbReference>
<keyword evidence="5" id="KW-0812">Transmembrane</keyword>
<comment type="similarity">
    <text evidence="2">Belongs to the peptidase S26 family.</text>
</comment>
<feature type="domain" description="Peptidase S26" evidence="6">
    <location>
        <begin position="43"/>
        <end position="210"/>
    </location>
</feature>
<keyword evidence="4" id="KW-0378">Hydrolase</keyword>
<dbReference type="GO" id="GO:0004252">
    <property type="term" value="F:serine-type endopeptidase activity"/>
    <property type="evidence" value="ECO:0007669"/>
    <property type="project" value="InterPro"/>
</dbReference>
<dbReference type="Gene3D" id="2.10.109.10">
    <property type="entry name" value="Umud Fragment, subunit A"/>
    <property type="match status" value="1"/>
</dbReference>
<dbReference type="CDD" id="cd06530">
    <property type="entry name" value="S26_SPase_I"/>
    <property type="match status" value="1"/>
</dbReference>
<evidence type="ECO:0000313" key="9">
    <source>
        <dbReference type="EMBL" id="CAB5053873.1"/>
    </source>
</evidence>
<evidence type="ECO:0000256" key="2">
    <source>
        <dbReference type="ARBA" id="ARBA00009370"/>
    </source>
</evidence>
<dbReference type="EMBL" id="CAFBRX010000276">
    <property type="protein sequence ID" value="CAB5138433.1"/>
    <property type="molecule type" value="Genomic_DNA"/>
</dbReference>
<reference evidence="10" key="1">
    <citation type="submission" date="2020-05" db="EMBL/GenBank/DDBJ databases">
        <authorList>
            <person name="Chiriac C."/>
            <person name="Salcher M."/>
            <person name="Ghai R."/>
            <person name="Kavagutti S V."/>
        </authorList>
    </citation>
    <scope>NUCLEOTIDE SEQUENCE</scope>
</reference>
<feature type="transmembrane region" description="Helical" evidence="5">
    <location>
        <begin position="42"/>
        <end position="63"/>
    </location>
</feature>
<proteinExistence type="inferred from homology"/>
<dbReference type="AlphaFoldDB" id="A0A6J7W2Q0"/>
<dbReference type="GO" id="GO:0009003">
    <property type="term" value="F:signal peptidase activity"/>
    <property type="evidence" value="ECO:0007669"/>
    <property type="project" value="UniProtKB-EC"/>
</dbReference>
<sequence length="218" mass="25177">MWSRTVRLQTMDIDLTAVDEEPTGESPRSDLNDKRREQMRTVWEWVIVVVIALTAAMLIRVYVFQQYYIDGPSMQTTLEPNDRVLVNKLSYRLHDIRRGDVIVFDRVTNEIVHDDLIKRVIALPNETVTIKSCVVFIDGQELQEPYLDQDQLSNPDLGERCGSHTDLAPVLVPENHVFVMGDNRQQSFDSRDFGAIEESKVRGRAFVVLWPFGAWAWL</sequence>
<dbReference type="InterPro" id="IPR000223">
    <property type="entry name" value="Pept_S26A_signal_pept_1"/>
</dbReference>
<gene>
    <name evidence="7" type="ORF">UFOPK1820_01224</name>
    <name evidence="8" type="ORF">UFOPK1960_01141</name>
    <name evidence="9" type="ORF">UFOPK4275_01085</name>
    <name evidence="10" type="ORF">UFOPK4422_01764</name>
</gene>
<keyword evidence="5" id="KW-0472">Membrane</keyword>
<evidence type="ECO:0000313" key="7">
    <source>
        <dbReference type="EMBL" id="CAB4608912.1"/>
    </source>
</evidence>
<dbReference type="EMBL" id="CAEZUK010000233">
    <property type="protein sequence ID" value="CAB4608912.1"/>
    <property type="molecule type" value="Genomic_DNA"/>
</dbReference>
<dbReference type="SUPFAM" id="SSF51306">
    <property type="entry name" value="LexA/Signal peptidase"/>
    <property type="match status" value="1"/>
</dbReference>
<dbReference type="PRINTS" id="PR00727">
    <property type="entry name" value="LEADERPTASE"/>
</dbReference>
<comment type="catalytic activity">
    <reaction evidence="1">
        <text>Cleavage of hydrophobic, N-terminal signal or leader sequences from secreted and periplasmic proteins.</text>
        <dbReference type="EC" id="3.4.21.89"/>
    </reaction>
</comment>
<protein>
    <recommendedName>
        <fullName evidence="3">signal peptidase I</fullName>
        <ecNumber evidence="3">3.4.21.89</ecNumber>
    </recommendedName>
</protein>
<dbReference type="GO" id="GO:0016020">
    <property type="term" value="C:membrane"/>
    <property type="evidence" value="ECO:0007669"/>
    <property type="project" value="InterPro"/>
</dbReference>
<evidence type="ECO:0000256" key="5">
    <source>
        <dbReference type="SAM" id="Phobius"/>
    </source>
</evidence>
<name>A0A6J7W2Q0_9ZZZZ</name>
<dbReference type="InterPro" id="IPR036286">
    <property type="entry name" value="LexA/Signal_pep-like_sf"/>
</dbReference>
<dbReference type="EMBL" id="CAFBQJ010000216">
    <property type="protein sequence ID" value="CAB5053873.1"/>
    <property type="molecule type" value="Genomic_DNA"/>
</dbReference>
<evidence type="ECO:0000313" key="10">
    <source>
        <dbReference type="EMBL" id="CAB5138433.1"/>
    </source>
</evidence>
<evidence type="ECO:0000256" key="4">
    <source>
        <dbReference type="ARBA" id="ARBA00022801"/>
    </source>
</evidence>
<dbReference type="PROSITE" id="PS00761">
    <property type="entry name" value="SPASE_I_3"/>
    <property type="match status" value="1"/>
</dbReference>
<dbReference type="EC" id="3.4.21.89" evidence="3"/>
<dbReference type="GO" id="GO:0006465">
    <property type="term" value="P:signal peptide processing"/>
    <property type="evidence" value="ECO:0007669"/>
    <property type="project" value="InterPro"/>
</dbReference>
<evidence type="ECO:0000313" key="8">
    <source>
        <dbReference type="EMBL" id="CAB4638366.1"/>
    </source>
</evidence>
<keyword evidence="5" id="KW-1133">Transmembrane helix</keyword>
<dbReference type="InterPro" id="IPR019533">
    <property type="entry name" value="Peptidase_S26"/>
</dbReference>
<dbReference type="EMBL" id="CAEZVL010000205">
    <property type="protein sequence ID" value="CAB4638366.1"/>
    <property type="molecule type" value="Genomic_DNA"/>
</dbReference>
<dbReference type="NCBIfam" id="TIGR02227">
    <property type="entry name" value="sigpep_I_bact"/>
    <property type="match status" value="1"/>
</dbReference>
<dbReference type="InterPro" id="IPR019758">
    <property type="entry name" value="Pept_S26A_signal_pept_1_CS"/>
</dbReference>
<evidence type="ECO:0000256" key="1">
    <source>
        <dbReference type="ARBA" id="ARBA00000677"/>
    </source>
</evidence>
<dbReference type="Pfam" id="PF10502">
    <property type="entry name" value="Peptidase_S26"/>
    <property type="match status" value="1"/>
</dbReference>
<evidence type="ECO:0000259" key="6">
    <source>
        <dbReference type="Pfam" id="PF10502"/>
    </source>
</evidence>
<dbReference type="PANTHER" id="PTHR43390:SF1">
    <property type="entry name" value="CHLOROPLAST PROCESSING PEPTIDASE"/>
    <property type="match status" value="1"/>
</dbReference>
<accession>A0A6J7W2Q0</accession>
<evidence type="ECO:0000256" key="3">
    <source>
        <dbReference type="ARBA" id="ARBA00013208"/>
    </source>
</evidence>
<organism evidence="10">
    <name type="scientific">freshwater metagenome</name>
    <dbReference type="NCBI Taxonomy" id="449393"/>
    <lineage>
        <taxon>unclassified sequences</taxon>
        <taxon>metagenomes</taxon>
        <taxon>ecological metagenomes</taxon>
    </lineage>
</organism>